<accession>A0A368FR94</accession>
<evidence type="ECO:0000256" key="12">
    <source>
        <dbReference type="ARBA" id="ARBA00049543"/>
    </source>
</evidence>
<dbReference type="PANTHER" id="PTHR12497">
    <property type="entry name" value="TAZ PROTEIN TAFAZZIN"/>
    <property type="match status" value="1"/>
</dbReference>
<evidence type="ECO:0000256" key="8">
    <source>
        <dbReference type="ARBA" id="ARBA00023136"/>
    </source>
</evidence>
<evidence type="ECO:0000256" key="4">
    <source>
        <dbReference type="ARBA" id="ARBA00022787"/>
    </source>
</evidence>
<keyword evidence="16" id="KW-1185">Reference proteome</keyword>
<reference evidence="15 16" key="1">
    <citation type="submission" date="2014-10" db="EMBL/GenBank/DDBJ databases">
        <title>Draft genome of the hookworm Ancylostoma caninum.</title>
        <authorList>
            <person name="Mitreva M."/>
        </authorList>
    </citation>
    <scope>NUCLEOTIDE SEQUENCE [LARGE SCALE GENOMIC DNA]</scope>
    <source>
        <strain evidence="15 16">Baltimore</strain>
    </source>
</reference>
<dbReference type="SMART" id="SM00563">
    <property type="entry name" value="PlsC"/>
    <property type="match status" value="1"/>
</dbReference>
<dbReference type="Pfam" id="PF01553">
    <property type="entry name" value="Acyltransferase"/>
    <property type="match status" value="1"/>
</dbReference>
<comment type="caution">
    <text evidence="15">The sequence shown here is derived from an EMBL/GenBank/DDBJ whole genome shotgun (WGS) entry which is preliminary data.</text>
</comment>
<feature type="domain" description="Phospholipid/glycerol acyltransferase" evidence="14">
    <location>
        <begin position="112"/>
        <end position="235"/>
    </location>
</feature>
<evidence type="ECO:0000313" key="16">
    <source>
        <dbReference type="Proteomes" id="UP000252519"/>
    </source>
</evidence>
<dbReference type="GO" id="GO:0035965">
    <property type="term" value="P:cardiolipin acyl-chain remodeling"/>
    <property type="evidence" value="ECO:0007669"/>
    <property type="project" value="TreeGrafter"/>
</dbReference>
<dbReference type="PANTHER" id="PTHR12497:SF0">
    <property type="entry name" value="TAFAZZIN"/>
    <property type="match status" value="1"/>
</dbReference>
<evidence type="ECO:0000256" key="10">
    <source>
        <dbReference type="ARBA" id="ARBA00024323"/>
    </source>
</evidence>
<evidence type="ECO:0000256" key="1">
    <source>
        <dbReference type="ARBA" id="ARBA00004137"/>
    </source>
</evidence>
<organism evidence="15 16">
    <name type="scientific">Ancylostoma caninum</name>
    <name type="common">Dog hookworm</name>
    <dbReference type="NCBI Taxonomy" id="29170"/>
    <lineage>
        <taxon>Eukaryota</taxon>
        <taxon>Metazoa</taxon>
        <taxon>Ecdysozoa</taxon>
        <taxon>Nematoda</taxon>
        <taxon>Chromadorea</taxon>
        <taxon>Rhabditida</taxon>
        <taxon>Rhabditina</taxon>
        <taxon>Rhabditomorpha</taxon>
        <taxon>Strongyloidea</taxon>
        <taxon>Ancylostomatidae</taxon>
        <taxon>Ancylostomatinae</taxon>
        <taxon>Ancylostoma</taxon>
    </lineage>
</organism>
<keyword evidence="7" id="KW-0496">Mitochondrion</keyword>
<evidence type="ECO:0000256" key="6">
    <source>
        <dbReference type="ARBA" id="ARBA00023098"/>
    </source>
</evidence>
<evidence type="ECO:0000256" key="7">
    <source>
        <dbReference type="ARBA" id="ARBA00023128"/>
    </source>
</evidence>
<dbReference type="AlphaFoldDB" id="A0A368FR94"/>
<keyword evidence="5" id="KW-0999">Mitochondrion inner membrane</keyword>
<dbReference type="GO" id="GO:0005741">
    <property type="term" value="C:mitochondrial outer membrane"/>
    <property type="evidence" value="ECO:0007669"/>
    <property type="project" value="UniProtKB-SubCell"/>
</dbReference>
<dbReference type="STRING" id="29170.A0A368FR94"/>
<evidence type="ECO:0000256" key="2">
    <source>
        <dbReference type="ARBA" id="ARBA00010524"/>
    </source>
</evidence>
<dbReference type="SUPFAM" id="SSF69593">
    <property type="entry name" value="Glycerol-3-phosphate (1)-acyltransferase"/>
    <property type="match status" value="1"/>
</dbReference>
<evidence type="ECO:0000256" key="5">
    <source>
        <dbReference type="ARBA" id="ARBA00022792"/>
    </source>
</evidence>
<evidence type="ECO:0000256" key="11">
    <source>
        <dbReference type="ARBA" id="ARBA00047906"/>
    </source>
</evidence>
<dbReference type="InterPro" id="IPR002123">
    <property type="entry name" value="Plipid/glycerol_acylTrfase"/>
</dbReference>
<proteinExistence type="inferred from homology"/>
<protein>
    <recommendedName>
        <fullName evidence="13">Tafazzin family protein</fullName>
    </recommendedName>
</protein>
<evidence type="ECO:0000256" key="3">
    <source>
        <dbReference type="ARBA" id="ARBA00022679"/>
    </source>
</evidence>
<keyword evidence="4" id="KW-1000">Mitochondrion outer membrane</keyword>
<dbReference type="PRINTS" id="PR00979">
    <property type="entry name" value="TAFAZZIN"/>
</dbReference>
<gene>
    <name evidence="15" type="ORF">ANCCAN_20825</name>
</gene>
<sequence>MGSRFLSKSTPSVGYLPFTRRPTAFRIAVKIPLHSQTRTSGSLRDKYAPLDEFQFPWPFPKDPSLFYKIKSYLTIGFVSTLSKLLFLGGVNKLQTHNREGFINAWSDRSRPLITVSNHRCNIDDPLMWAFITTKEMWRNIDRHRYTLAAHNICFSKQWHTTFFALGRCVPCVRGRGVYQQGMDFCVEKLNENGWVHMFPEGRVTEVPIRFKWGVGRLVMDCDNPPLILPVWCTNMSGVWPTYPPYYPRFGHNVDIHIGKLFDTKALKDELSTKTGWSELKRRKFITDAIQTELFKLGEQVGNLPSGTASRILRENLNDSL</sequence>
<dbReference type="GO" id="GO:0005743">
    <property type="term" value="C:mitochondrial inner membrane"/>
    <property type="evidence" value="ECO:0007669"/>
    <property type="project" value="UniProtKB-SubCell"/>
</dbReference>
<dbReference type="InterPro" id="IPR000872">
    <property type="entry name" value="Tafazzin"/>
</dbReference>
<name>A0A368FR94_ANCCA</name>
<keyword evidence="6" id="KW-0443">Lipid metabolism</keyword>
<comment type="catalytic activity">
    <reaction evidence="12">
        <text>1,2-di-(9Z-octadecenoyl)-sn-glycero-3-phosphocholine + 1-hexadecanoyl-sn-glycero-3-phosphocholine = 1-hexadecanoyl-2-(9Z-octadecenoyl)-sn-glycero-3-phosphocholine + 1-(9Z-octadecenoyl)-sn-glycero-3-phosphocholine</text>
        <dbReference type="Rhea" id="RHEA:43816"/>
        <dbReference type="ChEBI" id="CHEBI:28610"/>
        <dbReference type="ChEBI" id="CHEBI:72998"/>
        <dbReference type="ChEBI" id="CHEBI:73001"/>
        <dbReference type="ChEBI" id="CHEBI:74669"/>
    </reaction>
    <physiologicalReaction direction="left-to-right" evidence="12">
        <dbReference type="Rhea" id="RHEA:43817"/>
    </physiologicalReaction>
    <physiologicalReaction direction="right-to-left" evidence="12">
        <dbReference type="Rhea" id="RHEA:43818"/>
    </physiologicalReaction>
</comment>
<dbReference type="OrthoDB" id="193467at2759"/>
<keyword evidence="9 15" id="KW-0012">Acyltransferase</keyword>
<dbReference type="CDD" id="cd07989">
    <property type="entry name" value="LPLAT_AGPAT-like"/>
    <property type="match status" value="1"/>
</dbReference>
<comment type="catalytic activity">
    <reaction evidence="11">
        <text>1'-[1,2-diacyl-sn-glycero-3-phospho],3'-[1-acyl-sn-glycero-3-phospho]-glycerol + a 1,2-diacyl-sn-glycero-3-phosphocholine = a cardiolipin + a 1-acyl-sn-glycero-3-phosphocholine</text>
        <dbReference type="Rhea" id="RHEA:33731"/>
        <dbReference type="ChEBI" id="CHEBI:57643"/>
        <dbReference type="ChEBI" id="CHEBI:58168"/>
        <dbReference type="ChEBI" id="CHEBI:62237"/>
        <dbReference type="ChEBI" id="CHEBI:64743"/>
    </reaction>
    <physiologicalReaction direction="left-to-right" evidence="11">
        <dbReference type="Rhea" id="RHEA:33732"/>
    </physiologicalReaction>
    <physiologicalReaction direction="right-to-left" evidence="11">
        <dbReference type="Rhea" id="RHEA:33733"/>
    </physiologicalReaction>
</comment>
<dbReference type="EMBL" id="JOJR01000936">
    <property type="protein sequence ID" value="RCN33345.1"/>
    <property type="molecule type" value="Genomic_DNA"/>
</dbReference>
<comment type="similarity">
    <text evidence="2 13">Belongs to the taffazin family.</text>
</comment>
<evidence type="ECO:0000259" key="14">
    <source>
        <dbReference type="SMART" id="SM00563"/>
    </source>
</evidence>
<comment type="subcellular location">
    <subcellularLocation>
        <location evidence="1">Mitochondrion inner membrane</location>
        <topology evidence="1">Peripheral membrane protein</topology>
        <orientation evidence="1">Intermembrane side</orientation>
    </subcellularLocation>
    <subcellularLocation>
        <location evidence="10">Mitochondrion outer membrane</location>
        <topology evidence="10">Peripheral membrane protein</topology>
        <orientation evidence="10">Intermembrane side</orientation>
    </subcellularLocation>
</comment>
<evidence type="ECO:0000256" key="13">
    <source>
        <dbReference type="RuleBase" id="RU365062"/>
    </source>
</evidence>
<evidence type="ECO:0000313" key="15">
    <source>
        <dbReference type="EMBL" id="RCN33345.1"/>
    </source>
</evidence>
<keyword evidence="3 15" id="KW-0808">Transferase</keyword>
<keyword evidence="8" id="KW-0472">Membrane</keyword>
<dbReference type="GO" id="GO:0007007">
    <property type="term" value="P:inner mitochondrial membrane organization"/>
    <property type="evidence" value="ECO:0007669"/>
    <property type="project" value="TreeGrafter"/>
</dbReference>
<evidence type="ECO:0000256" key="9">
    <source>
        <dbReference type="ARBA" id="ARBA00023315"/>
    </source>
</evidence>
<dbReference type="GO" id="GO:0047184">
    <property type="term" value="F:1-acylglycerophosphocholine O-acyltransferase activity"/>
    <property type="evidence" value="ECO:0007669"/>
    <property type="project" value="TreeGrafter"/>
</dbReference>
<dbReference type="Proteomes" id="UP000252519">
    <property type="component" value="Unassembled WGS sequence"/>
</dbReference>